<evidence type="ECO:0000256" key="1">
    <source>
        <dbReference type="ARBA" id="ARBA00006110"/>
    </source>
</evidence>
<dbReference type="GO" id="GO:0032545">
    <property type="term" value="C:CURI complex"/>
    <property type="evidence" value="ECO:0007669"/>
    <property type="project" value="TreeGrafter"/>
</dbReference>
<feature type="compositionally biased region" description="Basic and acidic residues" evidence="2">
    <location>
        <begin position="111"/>
        <end position="122"/>
    </location>
</feature>
<dbReference type="GO" id="GO:0000028">
    <property type="term" value="P:ribosomal small subunit assembly"/>
    <property type="evidence" value="ECO:0007669"/>
    <property type="project" value="TreeGrafter"/>
</dbReference>
<feature type="region of interest" description="Disordered" evidence="2">
    <location>
        <begin position="99"/>
        <end position="132"/>
    </location>
</feature>
<accession>A0A6A5QFL6</accession>
<reference evidence="5" key="1">
    <citation type="journal article" date="2020" name="Stud. Mycol.">
        <title>101 Dothideomycetes genomes: a test case for predicting lifestyles and emergence of pathogens.</title>
        <authorList>
            <person name="Haridas S."/>
            <person name="Albert R."/>
            <person name="Binder M."/>
            <person name="Bloem J."/>
            <person name="Labutti K."/>
            <person name="Salamov A."/>
            <person name="Andreopoulos B."/>
            <person name="Baker S."/>
            <person name="Barry K."/>
            <person name="Bills G."/>
            <person name="Bluhm B."/>
            <person name="Cannon C."/>
            <person name="Castanera R."/>
            <person name="Culley D."/>
            <person name="Daum C."/>
            <person name="Ezra D."/>
            <person name="Gonzalez J."/>
            <person name="Henrissat B."/>
            <person name="Kuo A."/>
            <person name="Liang C."/>
            <person name="Lipzen A."/>
            <person name="Lutzoni F."/>
            <person name="Magnuson J."/>
            <person name="Mondo S."/>
            <person name="Nolan M."/>
            <person name="Ohm R."/>
            <person name="Pangilinan J."/>
            <person name="Park H.-J."/>
            <person name="Ramirez L."/>
            <person name="Alfaro M."/>
            <person name="Sun H."/>
            <person name="Tritt A."/>
            <person name="Yoshinaga Y."/>
            <person name="Zwiers L.-H."/>
            <person name="Turgeon B."/>
            <person name="Goodwin S."/>
            <person name="Spatafora J."/>
            <person name="Crous P."/>
            <person name="Grigoriev I."/>
        </authorList>
    </citation>
    <scope>NUCLEOTIDE SEQUENCE</scope>
    <source>
        <strain evidence="5">HMLAC05119</strain>
    </source>
</reference>
<evidence type="ECO:0000256" key="2">
    <source>
        <dbReference type="SAM" id="MobiDB-lite"/>
    </source>
</evidence>
<dbReference type="InterPro" id="IPR040446">
    <property type="entry name" value="RRP7"/>
</dbReference>
<dbReference type="Pfam" id="PF12923">
    <property type="entry name" value="RRP7"/>
    <property type="match status" value="1"/>
</dbReference>
<evidence type="ECO:0000259" key="3">
    <source>
        <dbReference type="Pfam" id="PF12923"/>
    </source>
</evidence>
<dbReference type="Proteomes" id="UP000800096">
    <property type="component" value="Unassembled WGS sequence"/>
</dbReference>
<dbReference type="Gene3D" id="6.10.250.1770">
    <property type="match status" value="1"/>
</dbReference>
<sequence>MAPEKPTKSKTAKSAPKTVSDFTILPLTLPILSGLPESCRASKHYLYVKPHAPSIPTATDERSLFIANVPIDATESNLRALFTDQLGGSKVERVEFDAPIPAQPMHKRWKTDKPGKQDGEQRGKKRKRNEEALVAEGVVEDQDSALPSTWPGELHRSGSGAVVIFVDKRSARGAYKEIYRAVKDNKTTHWKPGDAVLGIERYRTHTTLTYPTPTSLQSSLNAYLTQFNTLESLRNKHRKHARSVPDEDGFVTVTRGGRAGPARIEDAEKKKEELDARKKKNAVKDDFYRFQNREKRKEAELGLRRRFEEDRRRVEKMREGRGRLRPES</sequence>
<feature type="domain" description="Ribosomal RNA-processing protein 7 C-terminal" evidence="3">
    <location>
        <begin position="209"/>
        <end position="326"/>
    </location>
</feature>
<organism evidence="5 6">
    <name type="scientific">Ampelomyces quisqualis</name>
    <name type="common">Powdery mildew agent</name>
    <dbReference type="NCBI Taxonomy" id="50730"/>
    <lineage>
        <taxon>Eukaryota</taxon>
        <taxon>Fungi</taxon>
        <taxon>Dikarya</taxon>
        <taxon>Ascomycota</taxon>
        <taxon>Pezizomycotina</taxon>
        <taxon>Dothideomycetes</taxon>
        <taxon>Pleosporomycetidae</taxon>
        <taxon>Pleosporales</taxon>
        <taxon>Pleosporineae</taxon>
        <taxon>Phaeosphaeriaceae</taxon>
        <taxon>Ampelomyces</taxon>
    </lineage>
</organism>
<evidence type="ECO:0000259" key="4">
    <source>
        <dbReference type="Pfam" id="PF17799"/>
    </source>
</evidence>
<dbReference type="EMBL" id="ML979137">
    <property type="protein sequence ID" value="KAF1914273.1"/>
    <property type="molecule type" value="Genomic_DNA"/>
</dbReference>
<protein>
    <submittedName>
        <fullName evidence="5">Ribosomal RNA-processing protein 7-domain-containing protein</fullName>
    </submittedName>
</protein>
<dbReference type="Pfam" id="PF17799">
    <property type="entry name" value="RRM_Rrp7"/>
    <property type="match status" value="1"/>
</dbReference>
<gene>
    <name evidence="5" type="ORF">BDU57DRAFT_540231</name>
</gene>
<dbReference type="InterPro" id="IPR040447">
    <property type="entry name" value="RRM_Rrp7"/>
</dbReference>
<dbReference type="GO" id="GO:0034456">
    <property type="term" value="C:UTP-C complex"/>
    <property type="evidence" value="ECO:0007669"/>
    <property type="project" value="TreeGrafter"/>
</dbReference>
<dbReference type="InterPro" id="IPR024326">
    <property type="entry name" value="RRP7_C"/>
</dbReference>
<dbReference type="OrthoDB" id="5390at2759"/>
<proteinExistence type="inferred from homology"/>
<feature type="domain" description="Rrp7 RRM-like N-terminal" evidence="4">
    <location>
        <begin position="19"/>
        <end position="204"/>
    </location>
</feature>
<evidence type="ECO:0000313" key="5">
    <source>
        <dbReference type="EMBL" id="KAF1914273.1"/>
    </source>
</evidence>
<name>A0A6A5QFL6_AMPQU</name>
<dbReference type="AlphaFoldDB" id="A0A6A5QFL6"/>
<comment type="similarity">
    <text evidence="1">Belongs to the RRP7 family.</text>
</comment>
<keyword evidence="6" id="KW-1185">Reference proteome</keyword>
<evidence type="ECO:0000313" key="6">
    <source>
        <dbReference type="Proteomes" id="UP000800096"/>
    </source>
</evidence>
<dbReference type="PANTHER" id="PTHR13191">
    <property type="entry name" value="RIBOSOMAL RNA PROCESSING PROTEIN 7-RELATED"/>
    <property type="match status" value="1"/>
</dbReference>
<dbReference type="CDD" id="cd12293">
    <property type="entry name" value="dRRM_Rrp7p"/>
    <property type="match status" value="1"/>
</dbReference>
<dbReference type="GO" id="GO:0006364">
    <property type="term" value="P:rRNA processing"/>
    <property type="evidence" value="ECO:0007669"/>
    <property type="project" value="TreeGrafter"/>
</dbReference>
<dbReference type="PANTHER" id="PTHR13191:SF0">
    <property type="entry name" value="RIBOSOMAL RNA-PROCESSING PROTEIN 7 HOMOLOG A-RELATED"/>
    <property type="match status" value="1"/>
</dbReference>